<reference evidence="3" key="1">
    <citation type="submission" date="2019-11" db="EMBL/GenBank/DDBJ databases">
        <authorList>
            <person name="Feng L."/>
        </authorList>
    </citation>
    <scope>NUCLEOTIDE SEQUENCE</scope>
    <source>
        <strain evidence="3">VrattiLFYP33</strain>
    </source>
</reference>
<dbReference type="InterPro" id="IPR051917">
    <property type="entry name" value="Transposase-Integrase"/>
</dbReference>
<dbReference type="GO" id="GO:0006310">
    <property type="term" value="P:DNA recombination"/>
    <property type="evidence" value="ECO:0007669"/>
    <property type="project" value="UniProtKB-KW"/>
</dbReference>
<dbReference type="PROSITE" id="PS50994">
    <property type="entry name" value="INTEGRASE"/>
    <property type="match status" value="1"/>
</dbReference>
<dbReference type="Gene3D" id="3.30.420.10">
    <property type="entry name" value="Ribonuclease H-like superfamily/Ribonuclease H"/>
    <property type="match status" value="1"/>
</dbReference>
<dbReference type="GO" id="GO:0015074">
    <property type="term" value="P:DNA integration"/>
    <property type="evidence" value="ECO:0007669"/>
    <property type="project" value="InterPro"/>
</dbReference>
<dbReference type="GO" id="GO:0032196">
    <property type="term" value="P:transposition"/>
    <property type="evidence" value="ECO:0007669"/>
    <property type="project" value="TreeGrafter"/>
</dbReference>
<feature type="domain" description="Integrase catalytic" evidence="2">
    <location>
        <begin position="179"/>
        <end position="336"/>
    </location>
</feature>
<dbReference type="InterPro" id="IPR036397">
    <property type="entry name" value="RNaseH_sf"/>
</dbReference>
<dbReference type="SUPFAM" id="SSF53098">
    <property type="entry name" value="Ribonuclease H-like"/>
    <property type="match status" value="1"/>
</dbReference>
<dbReference type="InterPro" id="IPR001584">
    <property type="entry name" value="Integrase_cat-core"/>
</dbReference>
<dbReference type="InterPro" id="IPR025246">
    <property type="entry name" value="IS30-like_HTH"/>
</dbReference>
<dbReference type="GO" id="GO:0004803">
    <property type="term" value="F:transposase activity"/>
    <property type="evidence" value="ECO:0007669"/>
    <property type="project" value="TreeGrafter"/>
</dbReference>
<gene>
    <name evidence="3" type="ORF">VRLFYP33_00238</name>
</gene>
<dbReference type="GO" id="GO:0005829">
    <property type="term" value="C:cytosol"/>
    <property type="evidence" value="ECO:0007669"/>
    <property type="project" value="TreeGrafter"/>
</dbReference>
<dbReference type="Pfam" id="PF13936">
    <property type="entry name" value="HTH_38"/>
    <property type="match status" value="1"/>
</dbReference>
<proteinExistence type="predicted"/>
<accession>A0A6N3F1J3</accession>
<evidence type="ECO:0000256" key="1">
    <source>
        <dbReference type="ARBA" id="ARBA00023172"/>
    </source>
</evidence>
<organism evidence="3">
    <name type="scientific">Veillonella ratti</name>
    <dbReference type="NCBI Taxonomy" id="103892"/>
    <lineage>
        <taxon>Bacteria</taxon>
        <taxon>Bacillati</taxon>
        <taxon>Bacillota</taxon>
        <taxon>Negativicutes</taxon>
        <taxon>Veillonellales</taxon>
        <taxon>Veillonellaceae</taxon>
        <taxon>Veillonella</taxon>
    </lineage>
</organism>
<sequence>MSYDYSNTQKRTFKHLTPIQRGKIEALLKQKVSVAAIAIELKVHRSTIYREIKRGTVEQLDSNLKKHTKYFAETGQIVYEKNRINSRPPLKLLNAYDFVSYADNLMLKHLWSPNMVCGRAKLEGIFSKMVCAKTLYNYIDQGLLKTKNIDLANRVSRKTKQIRVRNNRKVLGKSIEMRDITREEFGHWEIDTVIGKRGAEPVLLTLDERKTRKRHIIKIASKTSEAVRAGLQQIIASYGDLGPSVFKTITSDNGNEFSALTLDFPTIDVYYCHPYASFERGTNEKHNSLIRRFIPKGRSMNSYSPEAIEHIENWINDLPREIFGFVTAKEKFTQELELLNI</sequence>
<dbReference type="CDD" id="cd00569">
    <property type="entry name" value="HTH_Hin_like"/>
    <property type="match status" value="1"/>
</dbReference>
<dbReference type="AlphaFoldDB" id="A0A6N3F1J3"/>
<dbReference type="GO" id="GO:0003676">
    <property type="term" value="F:nucleic acid binding"/>
    <property type="evidence" value="ECO:0007669"/>
    <property type="project" value="InterPro"/>
</dbReference>
<dbReference type="RefSeq" id="WP_021840187.1">
    <property type="nucleotide sequence ID" value="NZ_CACRUX010000094.1"/>
</dbReference>
<evidence type="ECO:0000259" key="2">
    <source>
        <dbReference type="PROSITE" id="PS50994"/>
    </source>
</evidence>
<keyword evidence="1" id="KW-0233">DNA recombination</keyword>
<dbReference type="Gene3D" id="1.10.10.60">
    <property type="entry name" value="Homeodomain-like"/>
    <property type="match status" value="1"/>
</dbReference>
<dbReference type="NCBIfam" id="NF033563">
    <property type="entry name" value="transpos_IS30"/>
    <property type="match status" value="1"/>
</dbReference>
<protein>
    <submittedName>
        <fullName evidence="3">Integrase core domain protein</fullName>
    </submittedName>
</protein>
<dbReference type="PANTHER" id="PTHR10948:SF23">
    <property type="entry name" value="TRANSPOSASE INSI FOR INSERTION SEQUENCE ELEMENT IS30A-RELATED"/>
    <property type="match status" value="1"/>
</dbReference>
<dbReference type="InterPro" id="IPR053392">
    <property type="entry name" value="Transposase_IS30-like"/>
</dbReference>
<name>A0A6N3F1J3_9FIRM</name>
<dbReference type="InterPro" id="IPR012337">
    <property type="entry name" value="RNaseH-like_sf"/>
</dbReference>
<dbReference type="PANTHER" id="PTHR10948">
    <property type="entry name" value="TRANSPOSASE"/>
    <property type="match status" value="1"/>
</dbReference>
<dbReference type="EMBL" id="CACRUX010000094">
    <property type="protein sequence ID" value="VYU45831.1"/>
    <property type="molecule type" value="Genomic_DNA"/>
</dbReference>
<evidence type="ECO:0000313" key="3">
    <source>
        <dbReference type="EMBL" id="VYU45831.1"/>
    </source>
</evidence>